<dbReference type="EMBL" id="CP010802">
    <property type="protein sequence ID" value="ALC15037.1"/>
    <property type="molecule type" value="Genomic_DNA"/>
</dbReference>
<feature type="signal peptide" evidence="4">
    <location>
        <begin position="1"/>
        <end position="22"/>
    </location>
</feature>
<reference evidence="6 7" key="1">
    <citation type="submission" date="2015-07" db="EMBL/GenBank/DDBJ databases">
        <title>Isolation and Genomic Characterization of a Novel Halophilic Metal-Reducing Deltaproteobacterium from the Deep Subsurface.</title>
        <authorList>
            <person name="Badalamenti J.P."/>
            <person name="Summers Z.M."/>
            <person name="Gralnick J.A."/>
            <person name="Bond D.R."/>
        </authorList>
    </citation>
    <scope>NUCLEOTIDE SEQUENCE [LARGE SCALE GENOMIC DNA]</scope>
    <source>
        <strain evidence="6 7">WTL</strain>
    </source>
</reference>
<name>A0A0M4DEM6_9BACT</name>
<gene>
    <name evidence="6" type="ORF">DSOUD_0237</name>
</gene>
<dbReference type="InterPro" id="IPR039568">
    <property type="entry name" value="Peptidase_MA-like_dom"/>
</dbReference>
<keyword evidence="4" id="KW-0732">Signal</keyword>
<dbReference type="PROSITE" id="PS50005">
    <property type="entry name" value="TPR"/>
    <property type="match status" value="2"/>
</dbReference>
<dbReference type="InterPro" id="IPR011990">
    <property type="entry name" value="TPR-like_helical_dom_sf"/>
</dbReference>
<keyword evidence="1" id="KW-0677">Repeat</keyword>
<accession>A0A0M4DEM6</accession>
<evidence type="ECO:0000256" key="4">
    <source>
        <dbReference type="SAM" id="SignalP"/>
    </source>
</evidence>
<dbReference type="AlphaFoldDB" id="A0A0M4DEM6"/>
<evidence type="ECO:0000256" key="2">
    <source>
        <dbReference type="ARBA" id="ARBA00022803"/>
    </source>
</evidence>
<sequence>MFVKAATFLLFFIALAPVAVTAASPGLEALRQGRHAEAVDLLRRELQTSPLDPELRRGLSLGSLALGGDLLKEDDLSGALEMFRRGAELSPDDARFPLYIGYAMLRQGRTAEAEESLLEALREGGPSGEIYHLLGRVCYREGRLYEAQTYLEQALQLQPQQKEVTEFLTKIRREVKIAEGMETRRGGTFAISYVDGGEELGDQTLEVLQEAYGDLGSLFNAFPEGSVTVILYGRKDFVAVTGAPDWAGGAYDGKIRVPVRGVKEMTPQLRRILYHEYAHLLLWTLTRGKLPLWLNEGLAQVAEGDLHHRQEGYGAPLPFPRLERSFDGLNAEEAAIAYRQSRDFVEWLLEEYGWPRMLDLLLAQGRGEAFDKAVASFLLYSGEGFESVQQRWLAEQWSR</sequence>
<keyword evidence="7" id="KW-1185">Reference proteome</keyword>
<dbReference type="SMART" id="SM00028">
    <property type="entry name" value="TPR"/>
    <property type="match status" value="2"/>
</dbReference>
<dbReference type="STRING" id="1603606.DSOUD_0237"/>
<dbReference type="OrthoDB" id="9787613at2"/>
<dbReference type="InterPro" id="IPR019734">
    <property type="entry name" value="TPR_rpt"/>
</dbReference>
<keyword evidence="2 3" id="KW-0802">TPR repeat</keyword>
<protein>
    <recommendedName>
        <fullName evidence="5">Peptidase MA-like domain-containing protein</fullName>
    </recommendedName>
</protein>
<dbReference type="Pfam" id="PF13485">
    <property type="entry name" value="Peptidase_MA_2"/>
    <property type="match status" value="1"/>
</dbReference>
<dbReference type="PATRIC" id="fig|1603606.3.peg.265"/>
<dbReference type="SUPFAM" id="SSF48452">
    <property type="entry name" value="TPR-like"/>
    <property type="match status" value="1"/>
</dbReference>
<dbReference type="Pfam" id="PF07719">
    <property type="entry name" value="TPR_2"/>
    <property type="match status" value="1"/>
</dbReference>
<dbReference type="Pfam" id="PF13432">
    <property type="entry name" value="TPR_16"/>
    <property type="match status" value="1"/>
</dbReference>
<evidence type="ECO:0000256" key="1">
    <source>
        <dbReference type="ARBA" id="ARBA00022737"/>
    </source>
</evidence>
<evidence type="ECO:0000259" key="5">
    <source>
        <dbReference type="Pfam" id="PF13485"/>
    </source>
</evidence>
<feature type="repeat" description="TPR" evidence="3">
    <location>
        <begin position="128"/>
        <end position="161"/>
    </location>
</feature>
<evidence type="ECO:0000256" key="3">
    <source>
        <dbReference type="PROSITE-ProRule" id="PRU00339"/>
    </source>
</evidence>
<evidence type="ECO:0000313" key="6">
    <source>
        <dbReference type="EMBL" id="ALC15037.1"/>
    </source>
</evidence>
<dbReference type="Gene3D" id="1.25.40.10">
    <property type="entry name" value="Tetratricopeptide repeat domain"/>
    <property type="match status" value="1"/>
</dbReference>
<organism evidence="6 7">
    <name type="scientific">Desulfuromonas soudanensis</name>
    <dbReference type="NCBI Taxonomy" id="1603606"/>
    <lineage>
        <taxon>Bacteria</taxon>
        <taxon>Pseudomonadati</taxon>
        <taxon>Thermodesulfobacteriota</taxon>
        <taxon>Desulfuromonadia</taxon>
        <taxon>Desulfuromonadales</taxon>
        <taxon>Desulfuromonadaceae</taxon>
        <taxon>Desulfuromonas</taxon>
    </lineage>
</organism>
<dbReference type="RefSeq" id="WP_053549276.1">
    <property type="nucleotide sequence ID" value="NZ_CP010802.1"/>
</dbReference>
<dbReference type="KEGG" id="des:DSOUD_0237"/>
<feature type="repeat" description="TPR" evidence="3">
    <location>
        <begin position="60"/>
        <end position="93"/>
    </location>
</feature>
<proteinExistence type="predicted"/>
<dbReference type="Proteomes" id="UP000057158">
    <property type="component" value="Chromosome"/>
</dbReference>
<dbReference type="InterPro" id="IPR013105">
    <property type="entry name" value="TPR_2"/>
</dbReference>
<evidence type="ECO:0000313" key="7">
    <source>
        <dbReference type="Proteomes" id="UP000057158"/>
    </source>
</evidence>
<feature type="domain" description="Peptidase MA-like" evidence="5">
    <location>
        <begin position="239"/>
        <end position="393"/>
    </location>
</feature>
<feature type="chain" id="PRO_5005792464" description="Peptidase MA-like domain-containing protein" evidence="4">
    <location>
        <begin position="23"/>
        <end position="399"/>
    </location>
</feature>